<accession>A0ACC0ME99</accession>
<gene>
    <name evidence="1" type="ORF">RHMOL_Rhmol09G0132500</name>
</gene>
<comment type="caution">
    <text evidence="1">The sequence shown here is derived from an EMBL/GenBank/DDBJ whole genome shotgun (WGS) entry which is preliminary data.</text>
</comment>
<evidence type="ECO:0000313" key="1">
    <source>
        <dbReference type="EMBL" id="KAI8538812.1"/>
    </source>
</evidence>
<dbReference type="Proteomes" id="UP001062846">
    <property type="component" value="Chromosome 9"/>
</dbReference>
<evidence type="ECO:0000313" key="2">
    <source>
        <dbReference type="Proteomes" id="UP001062846"/>
    </source>
</evidence>
<protein>
    <submittedName>
        <fullName evidence="1">Uncharacterized protein</fullName>
    </submittedName>
</protein>
<reference evidence="1" key="1">
    <citation type="submission" date="2022-02" db="EMBL/GenBank/DDBJ databases">
        <title>Plant Genome Project.</title>
        <authorList>
            <person name="Zhang R.-G."/>
        </authorList>
    </citation>
    <scope>NUCLEOTIDE SEQUENCE</scope>
    <source>
        <strain evidence="1">AT1</strain>
    </source>
</reference>
<name>A0ACC0ME99_RHOML</name>
<keyword evidence="2" id="KW-1185">Reference proteome</keyword>
<proteinExistence type="predicted"/>
<organism evidence="1 2">
    <name type="scientific">Rhododendron molle</name>
    <name type="common">Chinese azalea</name>
    <name type="synonym">Azalea mollis</name>
    <dbReference type="NCBI Taxonomy" id="49168"/>
    <lineage>
        <taxon>Eukaryota</taxon>
        <taxon>Viridiplantae</taxon>
        <taxon>Streptophyta</taxon>
        <taxon>Embryophyta</taxon>
        <taxon>Tracheophyta</taxon>
        <taxon>Spermatophyta</taxon>
        <taxon>Magnoliopsida</taxon>
        <taxon>eudicotyledons</taxon>
        <taxon>Gunneridae</taxon>
        <taxon>Pentapetalae</taxon>
        <taxon>asterids</taxon>
        <taxon>Ericales</taxon>
        <taxon>Ericaceae</taxon>
        <taxon>Ericoideae</taxon>
        <taxon>Rhodoreae</taxon>
        <taxon>Rhododendron</taxon>
    </lineage>
</organism>
<sequence>MGERSKQLVERSGVTRIFIRDLPEAMDKSWLKHIFLGAVKIIDVYIPRKRSFRLNQRFRRVYRVVKNNIGVGGSKGISVHQNTPRMEDQGTSTAAAGKETQRTFCVNWSIKKKEELDVCFTCFDGGASCYASDPRGYG</sequence>
<dbReference type="EMBL" id="CM046396">
    <property type="protein sequence ID" value="KAI8538812.1"/>
    <property type="molecule type" value="Genomic_DNA"/>
</dbReference>